<accession>A0A251Q5E1</accession>
<dbReference type="Proteomes" id="UP000006882">
    <property type="component" value="Chromosome G3"/>
</dbReference>
<keyword evidence="1" id="KW-0472">Membrane</keyword>
<evidence type="ECO:0000313" key="3">
    <source>
        <dbReference type="EMBL" id="ONI18620.1"/>
    </source>
</evidence>
<keyword evidence="4" id="KW-1185">Reference proteome</keyword>
<keyword evidence="1" id="KW-0812">Transmembrane</keyword>
<sequence length="110" mass="12451">MKRRMSEERKKGREGRKRVAIAVYLSEERAFAVQWAIQNYLRPGDSVVLLHVLPTSVLYGAEWASVDPNLPNDAVSSSEFISMTCNMMIIVKHSFGCISILVMVHAKRNL</sequence>
<dbReference type="Gramene" id="ONI18620">
    <property type="protein sequence ID" value="ONI18620"/>
    <property type="gene ID" value="PRUPE_3G227400"/>
</dbReference>
<proteinExistence type="predicted"/>
<dbReference type="EMBL" id="CM007653">
    <property type="protein sequence ID" value="ONI18620.1"/>
    <property type="molecule type" value="Genomic_DNA"/>
</dbReference>
<organism evidence="3 4">
    <name type="scientific">Prunus persica</name>
    <name type="common">Peach</name>
    <name type="synonym">Amygdalus persica</name>
    <dbReference type="NCBI Taxonomy" id="3760"/>
    <lineage>
        <taxon>Eukaryota</taxon>
        <taxon>Viridiplantae</taxon>
        <taxon>Streptophyta</taxon>
        <taxon>Embryophyta</taxon>
        <taxon>Tracheophyta</taxon>
        <taxon>Spermatophyta</taxon>
        <taxon>Magnoliopsida</taxon>
        <taxon>eudicotyledons</taxon>
        <taxon>Gunneridae</taxon>
        <taxon>Pentapetalae</taxon>
        <taxon>rosids</taxon>
        <taxon>fabids</taxon>
        <taxon>Rosales</taxon>
        <taxon>Rosaceae</taxon>
        <taxon>Amygdaloideae</taxon>
        <taxon>Amygdaleae</taxon>
        <taxon>Prunus</taxon>
    </lineage>
</organism>
<dbReference type="Gene3D" id="3.40.50.12370">
    <property type="match status" value="1"/>
</dbReference>
<dbReference type="AlphaFoldDB" id="A0A251Q5E1"/>
<evidence type="ECO:0000313" key="4">
    <source>
        <dbReference type="Proteomes" id="UP000006882"/>
    </source>
</evidence>
<dbReference type="PANTHER" id="PTHR31966">
    <property type="entry name" value="OS01G0783500 PROTEIN"/>
    <property type="match status" value="1"/>
</dbReference>
<evidence type="ECO:0000256" key="1">
    <source>
        <dbReference type="SAM" id="Phobius"/>
    </source>
</evidence>
<dbReference type="Pfam" id="PF00582">
    <property type="entry name" value="Usp"/>
    <property type="match status" value="1"/>
</dbReference>
<dbReference type="SUPFAM" id="SSF52402">
    <property type="entry name" value="Adenine nucleotide alpha hydrolases-like"/>
    <property type="match status" value="1"/>
</dbReference>
<dbReference type="InterPro" id="IPR006016">
    <property type="entry name" value="UspA"/>
</dbReference>
<dbReference type="PANTHER" id="PTHR31966:SF3">
    <property type="entry name" value="OS05G0501700 PROTEIN"/>
    <property type="match status" value="1"/>
</dbReference>
<reference evidence="3 4" key="1">
    <citation type="journal article" date="2013" name="Nat. Genet.">
        <title>The high-quality draft genome of peach (Prunus persica) identifies unique patterns of genetic diversity, domestication and genome evolution.</title>
        <authorList>
            <consortium name="International Peach Genome Initiative"/>
            <person name="Verde I."/>
            <person name="Abbott A.G."/>
            <person name="Scalabrin S."/>
            <person name="Jung S."/>
            <person name="Shu S."/>
            <person name="Marroni F."/>
            <person name="Zhebentyayeva T."/>
            <person name="Dettori M.T."/>
            <person name="Grimwood J."/>
            <person name="Cattonaro F."/>
            <person name="Zuccolo A."/>
            <person name="Rossini L."/>
            <person name="Jenkins J."/>
            <person name="Vendramin E."/>
            <person name="Meisel L.A."/>
            <person name="Decroocq V."/>
            <person name="Sosinski B."/>
            <person name="Prochnik S."/>
            <person name="Mitros T."/>
            <person name="Policriti A."/>
            <person name="Cipriani G."/>
            <person name="Dondini L."/>
            <person name="Ficklin S."/>
            <person name="Goodstein D.M."/>
            <person name="Xuan P."/>
            <person name="Del Fabbro C."/>
            <person name="Aramini V."/>
            <person name="Copetti D."/>
            <person name="Gonzalez S."/>
            <person name="Horner D.S."/>
            <person name="Falchi R."/>
            <person name="Lucas S."/>
            <person name="Mica E."/>
            <person name="Maldonado J."/>
            <person name="Lazzari B."/>
            <person name="Bielenberg D."/>
            <person name="Pirona R."/>
            <person name="Miculan M."/>
            <person name="Barakat A."/>
            <person name="Testolin R."/>
            <person name="Stella A."/>
            <person name="Tartarini S."/>
            <person name="Tonutti P."/>
            <person name="Arus P."/>
            <person name="Orellana A."/>
            <person name="Wells C."/>
            <person name="Main D."/>
            <person name="Vizzotto G."/>
            <person name="Silva H."/>
            <person name="Salamini F."/>
            <person name="Schmutz J."/>
            <person name="Morgante M."/>
            <person name="Rokhsar D.S."/>
        </authorList>
    </citation>
    <scope>NUCLEOTIDE SEQUENCE [LARGE SCALE GENOMIC DNA]</scope>
    <source>
        <strain evidence="4">cv. Nemared</strain>
    </source>
</reference>
<feature type="transmembrane region" description="Helical" evidence="1">
    <location>
        <begin position="80"/>
        <end position="104"/>
    </location>
</feature>
<name>A0A251Q5E1_PRUPE</name>
<evidence type="ECO:0000259" key="2">
    <source>
        <dbReference type="Pfam" id="PF00582"/>
    </source>
</evidence>
<keyword evidence="1" id="KW-1133">Transmembrane helix</keyword>
<dbReference type="STRING" id="3760.A0A251Q5E1"/>
<protein>
    <recommendedName>
        <fullName evidence="2">UspA domain-containing protein</fullName>
    </recommendedName>
</protein>
<gene>
    <name evidence="3" type="ORF">PRUPE_3G227400</name>
</gene>
<feature type="domain" description="UspA" evidence="2">
    <location>
        <begin position="16"/>
        <end position="65"/>
    </location>
</feature>
<dbReference type="InterPro" id="IPR044162">
    <property type="entry name" value="PHOS32/34"/>
</dbReference>